<name>A0A3B3QHS2_9TELE</name>
<dbReference type="InterPro" id="IPR050617">
    <property type="entry name" value="E3_ligase_FN3/SPRY"/>
</dbReference>
<dbReference type="CDD" id="cd00063">
    <property type="entry name" value="FN3"/>
    <property type="match status" value="9"/>
</dbReference>
<feature type="region of interest" description="Disordered" evidence="1">
    <location>
        <begin position="197"/>
        <end position="252"/>
    </location>
</feature>
<evidence type="ECO:0000313" key="4">
    <source>
        <dbReference type="Ensembl" id="ENSPKIP00000005135.1"/>
    </source>
</evidence>
<reference evidence="4" key="2">
    <citation type="submission" date="2025-09" db="UniProtKB">
        <authorList>
            <consortium name="Ensembl"/>
        </authorList>
    </citation>
    <scope>IDENTIFICATION</scope>
</reference>
<dbReference type="OrthoDB" id="443915at2759"/>
<feature type="domain" description="Fibronectin type-III" evidence="3">
    <location>
        <begin position="979"/>
        <end position="1076"/>
    </location>
</feature>
<dbReference type="STRING" id="1676925.ENSPKIP00000005135"/>
<dbReference type="PROSITE" id="PS50853">
    <property type="entry name" value="FN3"/>
    <property type="match status" value="9"/>
</dbReference>
<dbReference type="SMART" id="SM00060">
    <property type="entry name" value="FN3"/>
    <property type="match status" value="9"/>
</dbReference>
<dbReference type="Ensembl" id="ENSPKIT00000029128.1">
    <property type="protein sequence ID" value="ENSPKIP00000005135.1"/>
    <property type="gene ID" value="ENSPKIG00000021936.1"/>
</dbReference>
<keyword evidence="5" id="KW-1185">Reference proteome</keyword>
<proteinExistence type="predicted"/>
<keyword evidence="2" id="KW-0472">Membrane</keyword>
<protein>
    <submittedName>
        <fullName evidence="4">Fibronectin type III domain containing 3A</fullName>
    </submittedName>
</protein>
<keyword evidence="2" id="KW-0812">Transmembrane</keyword>
<dbReference type="AlphaFoldDB" id="A0A3B3QHS2"/>
<evidence type="ECO:0000259" key="3">
    <source>
        <dbReference type="PROSITE" id="PS50853"/>
    </source>
</evidence>
<evidence type="ECO:0000256" key="1">
    <source>
        <dbReference type="SAM" id="MobiDB-lite"/>
    </source>
</evidence>
<feature type="domain" description="Fibronectin type-III" evidence="3">
    <location>
        <begin position="399"/>
        <end position="495"/>
    </location>
</feature>
<sequence length="1222" mass="132369">MGAAAEADSPMAVLGKSRGCSRALGEPIRYDGDFLRQTEVILVQVNPGEAFTIQREDGHCQCITGPAQVPMMSPNGSVPPIYVPTGYISQIIEENGVRRVLVIPQPDFLLGAPSALHHPLPPLPPHLPAFLPHPVVLHPSLPPVFSGGAGDLASQYMSHYHAGHVFSEIDSYPVQRCPPFAPRDDRAGKTYGRLQKKLKERLGGGSSLSPTGEGARSPSPSPQKAYSTPSPNKMCNGGQGAEAEKETGQDGETQTAWINEGCKGGENLGVDAESEDLDEESLALRAALSTISKPKVTDVQASMALLSWSAPVPPDNVDGGLEVQNELRKALSYEVIISCGDEKDGMYHVVYRGDELSSNLEELRPATDYNARVRAVCRHLRGDPSEGVTFTTLSCAPDTPSAPWRTGGTKSTITLQWKAPSDNGSRIDNYMLQWDEGKGTEEFEQCYYGPEEEYQVCDLMPSSRYCFRIAAKNEKGLSSFSEVAEMFTSGGVPSAPPAPELTKSGASWLSLRWQPSPAPPSGDTVKYILEVDEGAMGCHFQPRYDDYKSSCTIENLRQNAKYKVRVRAYNTEGKSDPSMVLEFTTCPGCPGGLAVRGAVLPTSFGVIWEPPNDDGGSVVIKYVLEKSADLSGNSWEPVYSGPAVEYQLEDLKPGATYQARVHCVSEAGRSEPSDILRVQTPAVPPGPCLPPRVVGKPKARDVQLRWGPPHEDGGSAVTCYTLEMGCTHDEAYREVYQGPELDCTVTGLLPATSYSFRLQASSKAGSGPYSDCCEVITGPCAPEAGRNPQAICRSPTCVLVSWESPPCNGAPVTEFRLERAVADGSMHVCYSGPGTMHELRGLQPATTYYFRVQAVNAMGAGPFSEATPCQTPSSVPAAVGSIQALSEPELLKDPGPDAVYCPSSCLGLRWEAPCEHGAEIISYIIDLGERQPIQVGRITRYIIQHLQPDTSYKIRIQALNSLGAGPFSPTVKMRTRPRPPQPPRLECIAFSHQTLRLKWSEGCIRAAQSEVLQYQLQMQDRNGRFICLYRGPCHTHKVQRLVESTSYNFRIQAFNDGGEGPFSDVYTFTTLCCPPAPPKAPRLERLDDYTCDVSWEAVPLMNGDHIMYTLQCMLGNTEFKQVYRGSATSYRATGLHPSNEYRFRVGAIRQCSSPPDLSGPYSSIVMLLPLCVEGAADAGIGGTEAGEAGCSLTDEQCAALILALFAVTSILIAVVIQHFVIK</sequence>
<dbReference type="Proteomes" id="UP000261540">
    <property type="component" value="Unplaced"/>
</dbReference>
<dbReference type="Pfam" id="PF00041">
    <property type="entry name" value="fn3"/>
    <property type="match status" value="8"/>
</dbReference>
<reference evidence="4" key="1">
    <citation type="submission" date="2025-08" db="UniProtKB">
        <authorList>
            <consortium name="Ensembl"/>
        </authorList>
    </citation>
    <scope>IDENTIFICATION</scope>
</reference>
<dbReference type="PANTHER" id="PTHR24099:SF9">
    <property type="entry name" value="FIBRONECTIN TYPE-III DOMAIN-CONTAINING PROTEIN 3A"/>
    <property type="match status" value="1"/>
</dbReference>
<feature type="domain" description="Fibronectin type-III" evidence="3">
    <location>
        <begin position="290"/>
        <end position="395"/>
    </location>
</feature>
<feature type="domain" description="Fibronectin type-III" evidence="3">
    <location>
        <begin position="887"/>
        <end position="978"/>
    </location>
</feature>
<dbReference type="GeneID" id="111858064"/>
<feature type="compositionally biased region" description="Polar residues" evidence="1">
    <location>
        <begin position="222"/>
        <end position="233"/>
    </location>
</feature>
<feature type="transmembrane region" description="Helical" evidence="2">
    <location>
        <begin position="1198"/>
        <end position="1221"/>
    </location>
</feature>
<feature type="domain" description="Fibronectin type-III" evidence="3">
    <location>
        <begin position="1077"/>
        <end position="1175"/>
    </location>
</feature>
<dbReference type="RefSeq" id="XP_023695213.1">
    <property type="nucleotide sequence ID" value="XM_023839445.2"/>
</dbReference>
<feature type="domain" description="Fibronectin type-III" evidence="3">
    <location>
        <begin position="496"/>
        <end position="588"/>
    </location>
</feature>
<dbReference type="Gene3D" id="2.60.40.10">
    <property type="entry name" value="Immunoglobulins"/>
    <property type="match status" value="9"/>
</dbReference>
<dbReference type="InterPro" id="IPR036116">
    <property type="entry name" value="FN3_sf"/>
</dbReference>
<dbReference type="InterPro" id="IPR013783">
    <property type="entry name" value="Ig-like_fold"/>
</dbReference>
<dbReference type="PRINTS" id="PR00014">
    <property type="entry name" value="FNTYPEIII"/>
</dbReference>
<dbReference type="GeneTree" id="ENSGT00940000159319"/>
<accession>A0A3B3QHS2</accession>
<evidence type="ECO:0000256" key="2">
    <source>
        <dbReference type="SAM" id="Phobius"/>
    </source>
</evidence>
<feature type="domain" description="Fibronectin type-III" evidence="3">
    <location>
        <begin position="687"/>
        <end position="780"/>
    </location>
</feature>
<dbReference type="FunFam" id="2.60.40.10:FF:000373">
    <property type="entry name" value="fibronectin type-III domain-containing protein 3A isoform X1"/>
    <property type="match status" value="1"/>
</dbReference>
<organism evidence="4 5">
    <name type="scientific">Paramormyrops kingsleyae</name>
    <dbReference type="NCBI Taxonomy" id="1676925"/>
    <lineage>
        <taxon>Eukaryota</taxon>
        <taxon>Metazoa</taxon>
        <taxon>Chordata</taxon>
        <taxon>Craniata</taxon>
        <taxon>Vertebrata</taxon>
        <taxon>Euteleostomi</taxon>
        <taxon>Actinopterygii</taxon>
        <taxon>Neopterygii</taxon>
        <taxon>Teleostei</taxon>
        <taxon>Osteoglossocephala</taxon>
        <taxon>Osteoglossomorpha</taxon>
        <taxon>Osteoglossiformes</taxon>
        <taxon>Mormyridae</taxon>
        <taxon>Paramormyrops</taxon>
    </lineage>
</organism>
<keyword evidence="2" id="KW-1133">Transmembrane helix</keyword>
<feature type="domain" description="Fibronectin type-III" evidence="3">
    <location>
        <begin position="784"/>
        <end position="874"/>
    </location>
</feature>
<dbReference type="SUPFAM" id="SSF49265">
    <property type="entry name" value="Fibronectin type III"/>
    <property type="match status" value="6"/>
</dbReference>
<dbReference type="PANTHER" id="PTHR24099">
    <property type="entry name" value="E3 UBIQUITIN-PROTEIN LIGASE TRIM36-RELATED"/>
    <property type="match status" value="1"/>
</dbReference>
<dbReference type="FunFam" id="2.60.40.10:FF:000366">
    <property type="entry name" value="fibronectin type-III domain-containing protein 3A isoform X1"/>
    <property type="match status" value="1"/>
</dbReference>
<feature type="domain" description="Fibronectin type-III" evidence="3">
    <location>
        <begin position="589"/>
        <end position="683"/>
    </location>
</feature>
<evidence type="ECO:0000313" key="5">
    <source>
        <dbReference type="Proteomes" id="UP000261540"/>
    </source>
</evidence>
<dbReference type="InterPro" id="IPR003961">
    <property type="entry name" value="FN3_dom"/>
</dbReference>